<dbReference type="GO" id="GO:0005829">
    <property type="term" value="C:cytosol"/>
    <property type="evidence" value="ECO:0007669"/>
    <property type="project" value="TreeGrafter"/>
</dbReference>
<dbReference type="OrthoDB" id="250531at2"/>
<dbReference type="SUPFAM" id="SSF54211">
    <property type="entry name" value="Ribosomal protein S5 domain 2-like"/>
    <property type="match status" value="1"/>
</dbReference>
<evidence type="ECO:0000256" key="5">
    <source>
        <dbReference type="ARBA" id="ARBA00022840"/>
    </source>
</evidence>
<keyword evidence="4" id="KW-0418">Kinase</keyword>
<evidence type="ECO:0000256" key="1">
    <source>
        <dbReference type="ARBA" id="ARBA00006566"/>
    </source>
</evidence>
<dbReference type="STRING" id="926569.ANT_14910"/>
<evidence type="ECO:0000259" key="6">
    <source>
        <dbReference type="Pfam" id="PF00288"/>
    </source>
</evidence>
<dbReference type="Pfam" id="PF00288">
    <property type="entry name" value="GHMP_kinases_N"/>
    <property type="match status" value="1"/>
</dbReference>
<dbReference type="HOGENOM" id="CLU_017814_8_0_0"/>
<dbReference type="PIRSF" id="PIRSF000530">
    <property type="entry name" value="Galactokinase"/>
    <property type="match status" value="1"/>
</dbReference>
<accession>E8N505</accession>
<dbReference type="GO" id="GO:0005524">
    <property type="term" value="F:ATP binding"/>
    <property type="evidence" value="ECO:0007669"/>
    <property type="project" value="UniProtKB-KW"/>
</dbReference>
<proteinExistence type="inferred from homology"/>
<dbReference type="InterPro" id="IPR006206">
    <property type="entry name" value="Mevalonate/galactokinase"/>
</dbReference>
<dbReference type="AlphaFoldDB" id="E8N505"/>
<dbReference type="InParanoid" id="E8N505"/>
<sequence>MALLLPLYRRFKTSLFPNWFSQLYGQDPARLQEEQTRWLNLLSRFQQRFPGVEQAALFSTPGRTEVGGNHTDHNQGRVLAAAVDRDVIAVAAPASDGKIILASEGYPLLEVDTRDLSVHPNERGTTPALVRGVCARLAQLGYAVGGFRAVMTSSVPKGSGLSSSAAFEVAVATILNHLYNGGRIPALTCAQIGQYAENVYFGKPCGLMDQTAAAVGGFVSIDFAEPEHPAVHQVHYDFAHSGYEVIIVETGGDHADLTADYASIREDMQAVAAFFGKHVLREVSREELLRHLAELRRQVHDRAILRALHFFDDNQRVEEQVAALEANRFDQFLRLVRESGRSSWMLLQNGFSHRKPEHQGIPLAQAISEILLGERGAWRVHGGGFAGTIQAFVPKDQANEYIQRMEAVFGRGSCYPVSIRQAGSVRLDDGEGDSQL</sequence>
<dbReference type="InterPro" id="IPR019539">
    <property type="entry name" value="GalKase_N"/>
</dbReference>
<keyword evidence="5" id="KW-0067">ATP-binding</keyword>
<evidence type="ECO:0000259" key="7">
    <source>
        <dbReference type="Pfam" id="PF10509"/>
    </source>
</evidence>
<dbReference type="EMBL" id="AP012029">
    <property type="protein sequence ID" value="BAJ63519.1"/>
    <property type="molecule type" value="Genomic_DNA"/>
</dbReference>
<dbReference type="EC" id="2.7.1.6" evidence="8"/>
<keyword evidence="2 8" id="KW-0808">Transferase</keyword>
<dbReference type="Gene3D" id="3.30.70.890">
    <property type="entry name" value="GHMP kinase, C-terminal domain"/>
    <property type="match status" value="1"/>
</dbReference>
<name>E8N505_ANATU</name>
<dbReference type="GO" id="GO:0006012">
    <property type="term" value="P:galactose metabolic process"/>
    <property type="evidence" value="ECO:0007669"/>
    <property type="project" value="InterPro"/>
</dbReference>
<dbReference type="InterPro" id="IPR020568">
    <property type="entry name" value="Ribosomal_Su5_D2-typ_SF"/>
</dbReference>
<dbReference type="Pfam" id="PF10509">
    <property type="entry name" value="GalKase_gal_bdg"/>
    <property type="match status" value="1"/>
</dbReference>
<comment type="similarity">
    <text evidence="1">Belongs to the GHMP kinase family. GalK subfamily.</text>
</comment>
<dbReference type="RefSeq" id="WP_013559901.1">
    <property type="nucleotide sequence ID" value="NC_014960.1"/>
</dbReference>
<keyword evidence="3" id="KW-0547">Nucleotide-binding</keyword>
<dbReference type="InterPro" id="IPR006204">
    <property type="entry name" value="GHMP_kinase_N_dom"/>
</dbReference>
<dbReference type="eggNOG" id="COG0153">
    <property type="taxonomic scope" value="Bacteria"/>
</dbReference>
<feature type="domain" description="GHMP kinase N-terminal" evidence="6">
    <location>
        <begin position="129"/>
        <end position="217"/>
    </location>
</feature>
<dbReference type="InterPro" id="IPR006203">
    <property type="entry name" value="GHMP_knse_ATP-bd_CS"/>
</dbReference>
<dbReference type="GO" id="GO:0004335">
    <property type="term" value="F:galactokinase activity"/>
    <property type="evidence" value="ECO:0007669"/>
    <property type="project" value="UniProtKB-EC"/>
</dbReference>
<evidence type="ECO:0000256" key="2">
    <source>
        <dbReference type="ARBA" id="ARBA00022679"/>
    </source>
</evidence>
<dbReference type="Gene3D" id="3.30.230.10">
    <property type="match status" value="1"/>
</dbReference>
<gene>
    <name evidence="8" type="primary">galK</name>
    <name evidence="8" type="ordered locus">ANT_14910</name>
</gene>
<evidence type="ECO:0000313" key="9">
    <source>
        <dbReference type="Proteomes" id="UP000008922"/>
    </source>
</evidence>
<organism evidence="8 9">
    <name type="scientific">Anaerolinea thermophila (strain DSM 14523 / JCM 11388 / NBRC 100420 / UNI-1)</name>
    <dbReference type="NCBI Taxonomy" id="926569"/>
    <lineage>
        <taxon>Bacteria</taxon>
        <taxon>Bacillati</taxon>
        <taxon>Chloroflexota</taxon>
        <taxon>Anaerolineae</taxon>
        <taxon>Anaerolineales</taxon>
        <taxon>Anaerolineaceae</taxon>
        <taxon>Anaerolinea</taxon>
    </lineage>
</organism>
<evidence type="ECO:0000256" key="3">
    <source>
        <dbReference type="ARBA" id="ARBA00022741"/>
    </source>
</evidence>
<dbReference type="InterPro" id="IPR000705">
    <property type="entry name" value="Galactokinase"/>
</dbReference>
<dbReference type="PANTHER" id="PTHR10457:SF7">
    <property type="entry name" value="GALACTOKINASE-RELATED"/>
    <property type="match status" value="1"/>
</dbReference>
<dbReference type="InterPro" id="IPR036554">
    <property type="entry name" value="GHMP_kinase_C_sf"/>
</dbReference>
<protein>
    <submittedName>
        <fullName evidence="8">Galactokinase</fullName>
        <ecNumber evidence="8">2.7.1.6</ecNumber>
    </submittedName>
</protein>
<dbReference type="KEGG" id="atm:ANT_14910"/>
<dbReference type="FunCoup" id="E8N505">
    <property type="interactions" value="282"/>
</dbReference>
<evidence type="ECO:0000313" key="8">
    <source>
        <dbReference type="EMBL" id="BAJ63519.1"/>
    </source>
</evidence>
<dbReference type="PANTHER" id="PTHR10457">
    <property type="entry name" value="MEVALONATE KINASE/GALACTOKINASE"/>
    <property type="match status" value="1"/>
</dbReference>
<reference evidence="8 9" key="1">
    <citation type="submission" date="2010-12" db="EMBL/GenBank/DDBJ databases">
        <title>Whole genome sequence of Anaerolinea thermophila UNI-1.</title>
        <authorList>
            <person name="Narita-Yamada S."/>
            <person name="Kishi E."/>
            <person name="Watanabe Y."/>
            <person name="Takasaki K."/>
            <person name="Ankai A."/>
            <person name="Oguchi A."/>
            <person name="Fukui S."/>
            <person name="Takahashi M."/>
            <person name="Yashiro I."/>
            <person name="Hosoyama A."/>
            <person name="Sekiguchi Y."/>
            <person name="Hanada S."/>
            <person name="Fujita N."/>
        </authorList>
    </citation>
    <scope>NUCLEOTIDE SEQUENCE [LARGE SCALE GENOMIC DNA]</scope>
    <source>
        <strain evidence="9">DSM 14523 / JCM 11388 / NBRC 100420 / UNI-1</strain>
    </source>
</reference>
<feature type="domain" description="Galactokinase N-terminal" evidence="7">
    <location>
        <begin position="44"/>
        <end position="93"/>
    </location>
</feature>
<evidence type="ECO:0000256" key="4">
    <source>
        <dbReference type="ARBA" id="ARBA00022777"/>
    </source>
</evidence>
<dbReference type="SUPFAM" id="SSF55060">
    <property type="entry name" value="GHMP Kinase, C-terminal domain"/>
    <property type="match status" value="1"/>
</dbReference>
<dbReference type="PROSITE" id="PS00627">
    <property type="entry name" value="GHMP_KINASES_ATP"/>
    <property type="match status" value="1"/>
</dbReference>
<dbReference type="Proteomes" id="UP000008922">
    <property type="component" value="Chromosome"/>
</dbReference>
<dbReference type="PRINTS" id="PR00959">
    <property type="entry name" value="MEVGALKINASE"/>
</dbReference>
<dbReference type="InterPro" id="IPR014721">
    <property type="entry name" value="Ribsml_uS5_D2-typ_fold_subgr"/>
</dbReference>
<dbReference type="PRINTS" id="PR00473">
    <property type="entry name" value="GALCTOKINASE"/>
</dbReference>
<keyword evidence="9" id="KW-1185">Reference proteome</keyword>